<reference evidence="2 3" key="1">
    <citation type="submission" date="2024-02" db="EMBL/GenBank/DDBJ databases">
        <authorList>
            <person name="Chen Y."/>
            <person name="Shah S."/>
            <person name="Dougan E. K."/>
            <person name="Thang M."/>
            <person name="Chan C."/>
        </authorList>
    </citation>
    <scope>NUCLEOTIDE SEQUENCE [LARGE SCALE GENOMIC DNA]</scope>
</reference>
<keyword evidence="3" id="KW-1185">Reference proteome</keyword>
<evidence type="ECO:0000313" key="2">
    <source>
        <dbReference type="EMBL" id="CAK9103489.1"/>
    </source>
</evidence>
<evidence type="ECO:0000313" key="3">
    <source>
        <dbReference type="Proteomes" id="UP001642464"/>
    </source>
</evidence>
<gene>
    <name evidence="2" type="ORF">SCF082_LOCUS48338</name>
</gene>
<name>A0ABP0RU10_9DINO</name>
<evidence type="ECO:0000256" key="1">
    <source>
        <dbReference type="SAM" id="MobiDB-lite"/>
    </source>
</evidence>
<dbReference type="Proteomes" id="UP001642464">
    <property type="component" value="Unassembled WGS sequence"/>
</dbReference>
<proteinExistence type="predicted"/>
<feature type="region of interest" description="Disordered" evidence="1">
    <location>
        <begin position="128"/>
        <end position="223"/>
    </location>
</feature>
<feature type="compositionally biased region" description="Gly residues" evidence="1">
    <location>
        <begin position="207"/>
        <end position="217"/>
    </location>
</feature>
<accession>A0ABP0RU10</accession>
<sequence length="247" mass="26384">MEGEEKEEARPGGTRGQNSAEWLHTGDLVLLKCHLRDDGGHEGTTSPETGYLRGIGMNATLEVEPIDDIESGTMDVRDFIFVVVEQLSYNAQKDLQKQKKRLNQLGIDPSSAHYAAQLRSLDARAKMEAQANLKKQHGKARSGGPFALASPSSSNISGPLAAQPGWSRREGARLQRRCPRTKDPALRAGPRQGAGGAAGGSAARGAAGRGAAQGRGWSGRPAERLMIAEVKTKANFHREIRKTGGAV</sequence>
<organism evidence="2 3">
    <name type="scientific">Durusdinium trenchii</name>
    <dbReference type="NCBI Taxonomy" id="1381693"/>
    <lineage>
        <taxon>Eukaryota</taxon>
        <taxon>Sar</taxon>
        <taxon>Alveolata</taxon>
        <taxon>Dinophyceae</taxon>
        <taxon>Suessiales</taxon>
        <taxon>Symbiodiniaceae</taxon>
        <taxon>Durusdinium</taxon>
    </lineage>
</organism>
<protein>
    <submittedName>
        <fullName evidence="2">Uncharacterized protein</fullName>
    </submittedName>
</protein>
<comment type="caution">
    <text evidence="2">The sequence shown here is derived from an EMBL/GenBank/DDBJ whole genome shotgun (WGS) entry which is preliminary data.</text>
</comment>
<dbReference type="EMBL" id="CAXAMM010042195">
    <property type="protein sequence ID" value="CAK9103489.1"/>
    <property type="molecule type" value="Genomic_DNA"/>
</dbReference>
<feature type="region of interest" description="Disordered" evidence="1">
    <location>
        <begin position="1"/>
        <end position="21"/>
    </location>
</feature>
<dbReference type="Gene3D" id="2.80.10.50">
    <property type="match status" value="1"/>
</dbReference>